<dbReference type="SMART" id="SM00448">
    <property type="entry name" value="REC"/>
    <property type="match status" value="1"/>
</dbReference>
<name>A0ABU7I2V4_9SPHI</name>
<dbReference type="Pfam" id="PF00072">
    <property type="entry name" value="Response_reg"/>
    <property type="match status" value="1"/>
</dbReference>
<protein>
    <submittedName>
        <fullName evidence="4">LytTR family DNA-binding domain-containing protein</fullName>
    </submittedName>
</protein>
<comment type="caution">
    <text evidence="4">The sequence shown here is derived from an EMBL/GenBank/DDBJ whole genome shotgun (WGS) entry which is preliminary data.</text>
</comment>
<accession>A0ABU7I2V4</accession>
<dbReference type="Gene3D" id="3.40.50.2300">
    <property type="match status" value="1"/>
</dbReference>
<feature type="domain" description="Response regulatory" evidence="2">
    <location>
        <begin position="3"/>
        <end position="116"/>
    </location>
</feature>
<feature type="modified residue" description="4-aspartylphosphate" evidence="1">
    <location>
        <position position="55"/>
    </location>
</feature>
<dbReference type="PANTHER" id="PTHR37299">
    <property type="entry name" value="TRANSCRIPTIONAL REGULATOR-RELATED"/>
    <property type="match status" value="1"/>
</dbReference>
<reference evidence="4 5" key="1">
    <citation type="submission" date="2024-01" db="EMBL/GenBank/DDBJ databases">
        <title>Pedobacter sp. nov., isolated from fresh soil.</title>
        <authorList>
            <person name="Le N.T.T."/>
        </authorList>
    </citation>
    <scope>NUCLEOTIDE SEQUENCE [LARGE SCALE GENOMIC DNA]</scope>
    <source>
        <strain evidence="4 5">KR3-3</strain>
    </source>
</reference>
<evidence type="ECO:0000259" key="2">
    <source>
        <dbReference type="PROSITE" id="PS50110"/>
    </source>
</evidence>
<feature type="domain" description="HTH LytTR-type" evidence="3">
    <location>
        <begin position="142"/>
        <end position="235"/>
    </location>
</feature>
<gene>
    <name evidence="4" type="ORF">VRU48_01705</name>
</gene>
<dbReference type="Pfam" id="PF04397">
    <property type="entry name" value="LytTR"/>
    <property type="match status" value="1"/>
</dbReference>
<evidence type="ECO:0000256" key="1">
    <source>
        <dbReference type="PROSITE-ProRule" id="PRU00169"/>
    </source>
</evidence>
<dbReference type="PROSITE" id="PS50930">
    <property type="entry name" value="HTH_LYTTR"/>
    <property type="match status" value="1"/>
</dbReference>
<evidence type="ECO:0000259" key="3">
    <source>
        <dbReference type="PROSITE" id="PS50930"/>
    </source>
</evidence>
<sequence>MYKCIIIDDEQHAIDGLKKYIDSVPELTLIQSYTDPLKALKSITEGEAVDLILMDVDMPKITGIELSKAIRSKTDKLIFTTAHTKYAYDAFEADADAFLLKPYTLGKFVITINKLFPGEKQGDAVMEKEDFFFVKSKEESPKIIKIKYKDVIAVESKLNYVMIHTATKNILTYMSLTEMAKILNNNDDFIQLHRSFIVRKDHMESIDGNTIKMINGVQITVGDHYRKEFTDFINVRLIKAGKKN</sequence>
<dbReference type="GO" id="GO:0003677">
    <property type="term" value="F:DNA binding"/>
    <property type="evidence" value="ECO:0007669"/>
    <property type="project" value="UniProtKB-KW"/>
</dbReference>
<dbReference type="SUPFAM" id="SSF52172">
    <property type="entry name" value="CheY-like"/>
    <property type="match status" value="1"/>
</dbReference>
<dbReference type="SMART" id="SM00850">
    <property type="entry name" value="LytTR"/>
    <property type="match status" value="1"/>
</dbReference>
<evidence type="ECO:0000313" key="4">
    <source>
        <dbReference type="EMBL" id="MEE1943802.1"/>
    </source>
</evidence>
<dbReference type="InterPro" id="IPR001789">
    <property type="entry name" value="Sig_transdc_resp-reg_receiver"/>
</dbReference>
<dbReference type="PANTHER" id="PTHR37299:SF1">
    <property type="entry name" value="STAGE 0 SPORULATION PROTEIN A HOMOLOG"/>
    <property type="match status" value="1"/>
</dbReference>
<dbReference type="PROSITE" id="PS50110">
    <property type="entry name" value="RESPONSE_REGULATORY"/>
    <property type="match status" value="1"/>
</dbReference>
<evidence type="ECO:0000313" key="5">
    <source>
        <dbReference type="Proteomes" id="UP001336835"/>
    </source>
</evidence>
<dbReference type="EMBL" id="JAZDQT010000001">
    <property type="protein sequence ID" value="MEE1943802.1"/>
    <property type="molecule type" value="Genomic_DNA"/>
</dbReference>
<dbReference type="Gene3D" id="2.40.50.1020">
    <property type="entry name" value="LytTr DNA-binding domain"/>
    <property type="match status" value="1"/>
</dbReference>
<organism evidence="4 5">
    <name type="scientific">Pedobacter albus</name>
    <dbReference type="NCBI Taxonomy" id="3113905"/>
    <lineage>
        <taxon>Bacteria</taxon>
        <taxon>Pseudomonadati</taxon>
        <taxon>Bacteroidota</taxon>
        <taxon>Sphingobacteriia</taxon>
        <taxon>Sphingobacteriales</taxon>
        <taxon>Sphingobacteriaceae</taxon>
        <taxon>Pedobacter</taxon>
    </lineage>
</organism>
<dbReference type="InterPro" id="IPR007492">
    <property type="entry name" value="LytTR_DNA-bd_dom"/>
</dbReference>
<dbReference type="RefSeq" id="WP_330106202.1">
    <property type="nucleotide sequence ID" value="NZ_JAZDQT010000001.1"/>
</dbReference>
<dbReference type="Proteomes" id="UP001336835">
    <property type="component" value="Unassembled WGS sequence"/>
</dbReference>
<keyword evidence="1" id="KW-0597">Phosphoprotein</keyword>
<dbReference type="InterPro" id="IPR011006">
    <property type="entry name" value="CheY-like_superfamily"/>
</dbReference>
<keyword evidence="5" id="KW-1185">Reference proteome</keyword>
<proteinExistence type="predicted"/>
<dbReference type="InterPro" id="IPR046947">
    <property type="entry name" value="LytR-like"/>
</dbReference>
<keyword evidence="4" id="KW-0238">DNA-binding</keyword>